<keyword evidence="2" id="KW-0378">Hydrolase</keyword>
<protein>
    <submittedName>
        <fullName evidence="2">Lead, cadmium, zinc and mercury transporting ATPase Copper-translocating P-type ATPase</fullName>
        <ecNumber evidence="2">3.6.3.3</ecNumber>
        <ecNumber evidence="2">3.6.3.4</ecNumber>
    </submittedName>
</protein>
<sequence length="103" mass="11585">MKNHTLYNAIGGLFLLFSAFTTHAQTTIYSIRVDGLACPYCAYGIEKKLNKINGITFIDMDLDKGIVTVKAKDTVLTDPQLKQLFTDSGFTYRTKKKSLKIEK</sequence>
<dbReference type="EC" id="3.6.3.3" evidence="2"/>
<dbReference type="PROSITE" id="PS50846">
    <property type="entry name" value="HMA_2"/>
    <property type="match status" value="1"/>
</dbReference>
<gene>
    <name evidence="2" type="ORF">MNBD_GAMMA07-130</name>
</gene>
<dbReference type="EMBL" id="UOFF01000375">
    <property type="protein sequence ID" value="VAW57363.1"/>
    <property type="molecule type" value="Genomic_DNA"/>
</dbReference>
<dbReference type="AlphaFoldDB" id="A0A3B0WYL2"/>
<proteinExistence type="predicted"/>
<name>A0A3B0WYL2_9ZZZZ</name>
<evidence type="ECO:0000259" key="1">
    <source>
        <dbReference type="PROSITE" id="PS50846"/>
    </source>
</evidence>
<feature type="domain" description="HMA" evidence="1">
    <location>
        <begin position="27"/>
        <end position="93"/>
    </location>
</feature>
<organism evidence="2">
    <name type="scientific">hydrothermal vent metagenome</name>
    <dbReference type="NCBI Taxonomy" id="652676"/>
    <lineage>
        <taxon>unclassified sequences</taxon>
        <taxon>metagenomes</taxon>
        <taxon>ecological metagenomes</taxon>
    </lineage>
</organism>
<dbReference type="InterPro" id="IPR036163">
    <property type="entry name" value="HMA_dom_sf"/>
</dbReference>
<accession>A0A3B0WYL2</accession>
<dbReference type="SUPFAM" id="SSF55008">
    <property type="entry name" value="HMA, heavy metal-associated domain"/>
    <property type="match status" value="1"/>
</dbReference>
<dbReference type="GO" id="GO:0016787">
    <property type="term" value="F:hydrolase activity"/>
    <property type="evidence" value="ECO:0007669"/>
    <property type="project" value="UniProtKB-KW"/>
</dbReference>
<dbReference type="InterPro" id="IPR006121">
    <property type="entry name" value="HMA_dom"/>
</dbReference>
<dbReference type="EC" id="3.6.3.4" evidence="2"/>
<dbReference type="Pfam" id="PF00403">
    <property type="entry name" value="HMA"/>
    <property type="match status" value="1"/>
</dbReference>
<reference evidence="2" key="1">
    <citation type="submission" date="2018-06" db="EMBL/GenBank/DDBJ databases">
        <authorList>
            <person name="Zhirakovskaya E."/>
        </authorList>
    </citation>
    <scope>NUCLEOTIDE SEQUENCE</scope>
</reference>
<dbReference type="CDD" id="cd00371">
    <property type="entry name" value="HMA"/>
    <property type="match status" value="1"/>
</dbReference>
<dbReference type="GO" id="GO:0046872">
    <property type="term" value="F:metal ion binding"/>
    <property type="evidence" value="ECO:0007669"/>
    <property type="project" value="InterPro"/>
</dbReference>
<dbReference type="Gene3D" id="3.30.70.100">
    <property type="match status" value="1"/>
</dbReference>
<evidence type="ECO:0000313" key="2">
    <source>
        <dbReference type="EMBL" id="VAW57363.1"/>
    </source>
</evidence>